<dbReference type="Pfam" id="PF04402">
    <property type="entry name" value="SIMPL"/>
    <property type="match status" value="1"/>
</dbReference>
<reference evidence="2 3" key="1">
    <citation type="submission" date="2020-06" db="EMBL/GenBank/DDBJ databases">
        <title>Genome sequence of 2 isolates from Red Sea Mangroves.</title>
        <authorList>
            <person name="Sefrji F."/>
            <person name="Michoud G."/>
            <person name="Merlino G."/>
            <person name="Daffonchio D."/>
        </authorList>
    </citation>
    <scope>NUCLEOTIDE SEQUENCE [LARGE SCALE GENOMIC DNA]</scope>
    <source>
        <strain evidence="2 3">R1DC25</strain>
    </source>
</reference>
<accession>A0A7S8C111</accession>
<feature type="signal peptide" evidence="1">
    <location>
        <begin position="1"/>
        <end position="20"/>
    </location>
</feature>
<proteinExistence type="predicted"/>
<evidence type="ECO:0000313" key="2">
    <source>
        <dbReference type="EMBL" id="QPC41387.1"/>
    </source>
</evidence>
<dbReference type="Gene3D" id="3.30.110.170">
    <property type="entry name" value="Protein of unknown function (DUF541), domain 1"/>
    <property type="match status" value="1"/>
</dbReference>
<dbReference type="InterPro" id="IPR007497">
    <property type="entry name" value="SIMPL/DUF541"/>
</dbReference>
<gene>
    <name evidence="2" type="ORF">HW532_00700</name>
</gene>
<keyword evidence="3" id="KW-1185">Reference proteome</keyword>
<keyword evidence="1" id="KW-0732">Signal</keyword>
<dbReference type="EMBL" id="CP058214">
    <property type="protein sequence ID" value="QPC41387.1"/>
    <property type="molecule type" value="Genomic_DNA"/>
</dbReference>
<dbReference type="GO" id="GO:0006974">
    <property type="term" value="P:DNA damage response"/>
    <property type="evidence" value="ECO:0007669"/>
    <property type="project" value="TreeGrafter"/>
</dbReference>
<dbReference type="AlphaFoldDB" id="A0A7S8C111"/>
<dbReference type="PANTHER" id="PTHR34387">
    <property type="entry name" value="SLR1258 PROTEIN"/>
    <property type="match status" value="1"/>
</dbReference>
<sequence>MSRIALAPWTAAAAVAAVMAATPVGALHAEDRTPPRLMTLTGTGEVSAEPDTAIVTIGVEEEAKTAREALSANTEAMNGVMETLKGQKIADKDIQTSGFSISPRYVYPKNGEDQPPKVVAYQVSNQVTVKVRDLDALGGLLDKVVSAGSNRISGISFTIDDAQEMEDEARRRAVADTRRKAELYAKAAGVKLGDVRQISESGGAQPPMPMMRTMAMEAKADGAVPVARGEQTITVRVNIAWEIE</sequence>
<feature type="chain" id="PRO_5032344928" evidence="1">
    <location>
        <begin position="21"/>
        <end position="244"/>
    </location>
</feature>
<dbReference type="KEGG" id="kmn:HW532_00700"/>
<name>A0A7S8C111_9HYPH</name>
<dbReference type="InterPro" id="IPR052022">
    <property type="entry name" value="26kDa_periplasmic_antigen"/>
</dbReference>
<dbReference type="PANTHER" id="PTHR34387:SF1">
    <property type="entry name" value="PERIPLASMIC IMMUNOGENIC PROTEIN"/>
    <property type="match status" value="1"/>
</dbReference>
<dbReference type="RefSeq" id="WP_213162605.1">
    <property type="nucleotide sequence ID" value="NZ_CP058214.1"/>
</dbReference>
<evidence type="ECO:0000313" key="3">
    <source>
        <dbReference type="Proteomes" id="UP000593594"/>
    </source>
</evidence>
<dbReference type="Gene3D" id="3.30.70.2970">
    <property type="entry name" value="Protein of unknown function (DUF541), domain 2"/>
    <property type="match status" value="1"/>
</dbReference>
<organism evidence="2 3">
    <name type="scientific">Kaustia mangrovi</name>
    <dbReference type="NCBI Taxonomy" id="2593653"/>
    <lineage>
        <taxon>Bacteria</taxon>
        <taxon>Pseudomonadati</taxon>
        <taxon>Pseudomonadota</taxon>
        <taxon>Alphaproteobacteria</taxon>
        <taxon>Hyphomicrobiales</taxon>
        <taxon>Parvibaculaceae</taxon>
        <taxon>Kaustia</taxon>
    </lineage>
</organism>
<dbReference type="Proteomes" id="UP000593594">
    <property type="component" value="Chromosome"/>
</dbReference>
<evidence type="ECO:0000256" key="1">
    <source>
        <dbReference type="SAM" id="SignalP"/>
    </source>
</evidence>
<protein>
    <submittedName>
        <fullName evidence="2">SIMPL domain-containing protein</fullName>
    </submittedName>
</protein>